<evidence type="ECO:0000259" key="3">
    <source>
        <dbReference type="PROSITE" id="PS50994"/>
    </source>
</evidence>
<evidence type="ECO:0000313" key="5">
    <source>
        <dbReference type="Proteomes" id="UP000710815"/>
    </source>
</evidence>
<sequence>MYSQEIRVRVLDLHFVDGLSVRAIAGMENMPVRATIDAWVHADPRYRPPVPGGYGASYTLETRLEAARALLRGGDARTVAAAVGCTPSSVYAWARRYREEGGAGMVTGRESDVGASDVPPADGADVEALRRQVEALRLENAVMRETIRVLKADDPRLDPSMLTNGERTRVVDAIRGEFGLARALEAVGLKRSTYYYERGVIAAGDRYAVLRARVTDLFEAGGRVWVYRRIHRMLRLDGADPLVVSEKVVRRIMHEENLRPVYLKRPKRWSSYAGEVSEAPANLVDRDFHADAPNRLWVTDVTQFTMDGYKCWLSPVVDCFDGMVVSWTLSRSPNADMANRMLLDAVATLKDGDRPVIHSDRGVHYRWPEWIAICDEHGLARSMSAKGCSPDNAAAEGFFGRLKNEFYHGRVWTDVGYDEFHRRLSAYLTHYNETRIKQSLGWMSPVQYRKHLGLVA</sequence>
<dbReference type="InterPro" id="IPR009057">
    <property type="entry name" value="Homeodomain-like_sf"/>
</dbReference>
<comment type="function">
    <text evidence="1">Involved in the transposition of the insertion sequence.</text>
</comment>
<feature type="coiled-coil region" evidence="2">
    <location>
        <begin position="126"/>
        <end position="153"/>
    </location>
</feature>
<dbReference type="PROSITE" id="PS50994">
    <property type="entry name" value="INTEGRASE"/>
    <property type="match status" value="1"/>
</dbReference>
<dbReference type="InterPro" id="IPR048020">
    <property type="entry name" value="Transpos_IS3"/>
</dbReference>
<dbReference type="Gene3D" id="3.30.420.10">
    <property type="entry name" value="Ribonuclease H-like superfamily/Ribonuclease H"/>
    <property type="match status" value="1"/>
</dbReference>
<reference evidence="4 5" key="2">
    <citation type="journal article" date="2021" name="Syst. Appl. Microbiol.">
        <title>Phylogenetic classification of ten novel species belonging to the genus Bifidobacterium comprising B. phasiani sp. nov., B. pongonis sp. nov., B. saguinibicoloris sp. nov., B. colobi sp. nov., B. simiiventris sp. nov., B. santillanense sp. nov., B. miconis sp. nov., B. amazonense sp. nov., B. pluvialisilvae sp. nov., and B. miconisargentati sp. nov.</title>
        <authorList>
            <person name="Lugli G.A."/>
            <person name="Calvete-Torre I."/>
            <person name="Alessandri G."/>
            <person name="Milani C."/>
            <person name="Turroni F."/>
            <person name="Laiolo P."/>
            <person name="Ossiprandi M.C."/>
            <person name="Margolles A."/>
            <person name="Ruiz L."/>
            <person name="Ventura M."/>
        </authorList>
    </citation>
    <scope>NUCLEOTIDE SEQUENCE [LARGE SCALE GENOMIC DNA]</scope>
    <source>
        <strain evidence="4 5">MA1</strain>
    </source>
</reference>
<evidence type="ECO:0000256" key="1">
    <source>
        <dbReference type="ARBA" id="ARBA00002286"/>
    </source>
</evidence>
<feature type="domain" description="Integrase catalytic" evidence="3">
    <location>
        <begin position="289"/>
        <end position="453"/>
    </location>
</feature>
<dbReference type="Pfam" id="PF13384">
    <property type="entry name" value="HTH_23"/>
    <property type="match status" value="1"/>
</dbReference>
<dbReference type="InterPro" id="IPR001584">
    <property type="entry name" value="Integrase_cat-core"/>
</dbReference>
<keyword evidence="5" id="KW-1185">Reference proteome</keyword>
<dbReference type="Pfam" id="PF00665">
    <property type="entry name" value="rve"/>
    <property type="match status" value="1"/>
</dbReference>
<reference evidence="4 5" key="1">
    <citation type="journal article" date="2021" name="Environ. Microbiol.">
        <title>Genetic insights into the dark matter of the mammalian gut microbiota through targeted genome reconstruction.</title>
        <authorList>
            <person name="Lugli G.A."/>
            <person name="Alessandri G."/>
            <person name="Milani C."/>
            <person name="Viappiani A."/>
            <person name="Fontana F."/>
            <person name="Tarracchini C."/>
            <person name="Mancabelli L."/>
            <person name="Argentini C."/>
            <person name="Ruiz L."/>
            <person name="Margolles A."/>
            <person name="van Sinderen D."/>
            <person name="Turroni F."/>
            <person name="Ventura M."/>
        </authorList>
    </citation>
    <scope>NUCLEOTIDE SEQUENCE [LARGE SCALE GENOMIC DNA]</scope>
    <source>
        <strain evidence="4 5">MA1</strain>
    </source>
</reference>
<evidence type="ECO:0000313" key="4">
    <source>
        <dbReference type="EMBL" id="MCH9276651.1"/>
    </source>
</evidence>
<dbReference type="NCBIfam" id="NF033516">
    <property type="entry name" value="transpos_IS3"/>
    <property type="match status" value="1"/>
</dbReference>
<dbReference type="PANTHER" id="PTHR46889">
    <property type="entry name" value="TRANSPOSASE INSF FOR INSERTION SEQUENCE IS3B-RELATED"/>
    <property type="match status" value="1"/>
</dbReference>
<evidence type="ECO:0000256" key="2">
    <source>
        <dbReference type="SAM" id="Coils"/>
    </source>
</evidence>
<comment type="caution">
    <text evidence="4">The sequence shown here is derived from an EMBL/GenBank/DDBJ whole genome shotgun (WGS) entry which is preliminary data.</text>
</comment>
<dbReference type="InterPro" id="IPR012337">
    <property type="entry name" value="RNaseH-like_sf"/>
</dbReference>
<dbReference type="Pfam" id="PF13333">
    <property type="entry name" value="rve_2"/>
    <property type="match status" value="1"/>
</dbReference>
<accession>A0ABS9VXK1</accession>
<dbReference type="PANTHER" id="PTHR46889:SF4">
    <property type="entry name" value="TRANSPOSASE INSO FOR INSERTION SEQUENCE ELEMENT IS911B-RELATED"/>
    <property type="match status" value="1"/>
</dbReference>
<dbReference type="InterPro" id="IPR036397">
    <property type="entry name" value="RNaseH_sf"/>
</dbReference>
<gene>
    <name evidence="4" type="ORF">JS533_010280</name>
</gene>
<dbReference type="SUPFAM" id="SSF53098">
    <property type="entry name" value="Ribonuclease H-like"/>
    <property type="match status" value="1"/>
</dbReference>
<organism evidence="4 5">
    <name type="scientific">Bifidobacterium amazonense</name>
    <dbReference type="NCBI Taxonomy" id="2809027"/>
    <lineage>
        <taxon>Bacteria</taxon>
        <taxon>Bacillati</taxon>
        <taxon>Actinomycetota</taxon>
        <taxon>Actinomycetes</taxon>
        <taxon>Bifidobacteriales</taxon>
        <taxon>Bifidobacteriaceae</taxon>
        <taxon>Bifidobacterium</taxon>
    </lineage>
</organism>
<dbReference type="Proteomes" id="UP000710815">
    <property type="component" value="Unassembled WGS sequence"/>
</dbReference>
<dbReference type="InterPro" id="IPR050900">
    <property type="entry name" value="Transposase_IS3/IS150/IS904"/>
</dbReference>
<dbReference type="Pfam" id="PF13276">
    <property type="entry name" value="HTH_21"/>
    <property type="match status" value="1"/>
</dbReference>
<dbReference type="InterPro" id="IPR025948">
    <property type="entry name" value="HTH-like_dom"/>
</dbReference>
<protein>
    <submittedName>
        <fullName evidence="4">IS3 family transposase</fullName>
    </submittedName>
</protein>
<dbReference type="SUPFAM" id="SSF46689">
    <property type="entry name" value="Homeodomain-like"/>
    <property type="match status" value="1"/>
</dbReference>
<keyword evidence="2" id="KW-0175">Coiled coil</keyword>
<proteinExistence type="predicted"/>
<name>A0ABS9VXK1_9BIFI</name>
<dbReference type="EMBL" id="JAFEJT020000049">
    <property type="protein sequence ID" value="MCH9276651.1"/>
    <property type="molecule type" value="Genomic_DNA"/>
</dbReference>